<accession>A0ABR8D602</accession>
<evidence type="ECO:0008006" key="4">
    <source>
        <dbReference type="Google" id="ProtNLM"/>
    </source>
</evidence>
<dbReference type="EMBL" id="JACJSG010000016">
    <property type="protein sequence ID" value="MBD2501576.1"/>
    <property type="molecule type" value="Genomic_DNA"/>
</dbReference>
<reference evidence="2 3" key="1">
    <citation type="journal article" date="2020" name="ISME J.">
        <title>Comparative genomics reveals insights into cyanobacterial evolution and habitat adaptation.</title>
        <authorList>
            <person name="Chen M.Y."/>
            <person name="Teng W.K."/>
            <person name="Zhao L."/>
            <person name="Hu C.X."/>
            <person name="Zhou Y.K."/>
            <person name="Han B.P."/>
            <person name="Song L.R."/>
            <person name="Shu W.S."/>
        </authorList>
    </citation>
    <scope>NUCLEOTIDE SEQUENCE [LARGE SCALE GENOMIC DNA]</scope>
    <source>
        <strain evidence="2 3">FACHB-119</strain>
    </source>
</reference>
<evidence type="ECO:0000313" key="3">
    <source>
        <dbReference type="Proteomes" id="UP000661112"/>
    </source>
</evidence>
<evidence type="ECO:0000313" key="2">
    <source>
        <dbReference type="EMBL" id="MBD2501576.1"/>
    </source>
</evidence>
<evidence type="ECO:0000256" key="1">
    <source>
        <dbReference type="SAM" id="MobiDB-lite"/>
    </source>
</evidence>
<gene>
    <name evidence="2" type="ORF">H6G83_13350</name>
</gene>
<comment type="caution">
    <text evidence="2">The sequence shown here is derived from an EMBL/GenBank/DDBJ whole genome shotgun (WGS) entry which is preliminary data.</text>
</comment>
<keyword evidence="3" id="KW-1185">Reference proteome</keyword>
<dbReference type="RefSeq" id="WP_190472660.1">
    <property type="nucleotide sequence ID" value="NZ_JACJSG010000016.1"/>
</dbReference>
<proteinExistence type="predicted"/>
<sequence length="50" mass="5559">MESPKTNEQETLSQLKSVAVTQPVTQPIDTTQSIKLRRQRNGQYTGSLIG</sequence>
<organism evidence="2 3">
    <name type="scientific">Anabaena azotica FACHB-119</name>
    <dbReference type="NCBI Taxonomy" id="947527"/>
    <lineage>
        <taxon>Bacteria</taxon>
        <taxon>Bacillati</taxon>
        <taxon>Cyanobacteriota</taxon>
        <taxon>Cyanophyceae</taxon>
        <taxon>Nostocales</taxon>
        <taxon>Nostocaceae</taxon>
        <taxon>Anabaena</taxon>
        <taxon>Anabaena azotica</taxon>
    </lineage>
</organism>
<protein>
    <recommendedName>
        <fullName evidence="4">Anacyclamide</fullName>
    </recommendedName>
</protein>
<dbReference type="Proteomes" id="UP000661112">
    <property type="component" value="Unassembled WGS sequence"/>
</dbReference>
<feature type="compositionally biased region" description="Polar residues" evidence="1">
    <location>
        <begin position="41"/>
        <end position="50"/>
    </location>
</feature>
<name>A0ABR8D602_9NOST</name>
<feature type="region of interest" description="Disordered" evidence="1">
    <location>
        <begin position="30"/>
        <end position="50"/>
    </location>
</feature>